<evidence type="ECO:0000256" key="5">
    <source>
        <dbReference type="ARBA" id="ARBA00023242"/>
    </source>
</evidence>
<dbReference type="InterPro" id="IPR007219">
    <property type="entry name" value="XnlR_reg_dom"/>
</dbReference>
<accession>A0A165SL05</accession>
<dbReference type="CDD" id="cd00067">
    <property type="entry name" value="GAL4"/>
    <property type="match status" value="1"/>
</dbReference>
<evidence type="ECO:0000259" key="8">
    <source>
        <dbReference type="PROSITE" id="PS50048"/>
    </source>
</evidence>
<dbReference type="SUPFAM" id="SSF57701">
    <property type="entry name" value="Zn2/Cys6 DNA-binding domain"/>
    <property type="match status" value="1"/>
</dbReference>
<feature type="domain" description="C2H2-type" evidence="9">
    <location>
        <begin position="52"/>
        <end position="79"/>
    </location>
</feature>
<evidence type="ECO:0000259" key="9">
    <source>
        <dbReference type="PROSITE" id="PS50157"/>
    </source>
</evidence>
<dbReference type="PROSITE" id="PS00028">
    <property type="entry name" value="ZINC_FINGER_C2H2_1"/>
    <property type="match status" value="1"/>
</dbReference>
<feature type="region of interest" description="Disordered" evidence="7">
    <location>
        <begin position="1"/>
        <end position="27"/>
    </location>
</feature>
<reference evidence="10 11" key="1">
    <citation type="journal article" date="2016" name="Mol. Biol. Evol.">
        <title>Comparative Genomics of Early-Diverging Mushroom-Forming Fungi Provides Insights into the Origins of Lignocellulose Decay Capabilities.</title>
        <authorList>
            <person name="Nagy L.G."/>
            <person name="Riley R."/>
            <person name="Tritt A."/>
            <person name="Adam C."/>
            <person name="Daum C."/>
            <person name="Floudas D."/>
            <person name="Sun H."/>
            <person name="Yadav J.S."/>
            <person name="Pangilinan J."/>
            <person name="Larsson K.H."/>
            <person name="Matsuura K."/>
            <person name="Barry K."/>
            <person name="Labutti K."/>
            <person name="Kuo R."/>
            <person name="Ohm R.A."/>
            <person name="Bhattacharya S.S."/>
            <person name="Shirouzu T."/>
            <person name="Yoshinaga Y."/>
            <person name="Martin F.M."/>
            <person name="Grigoriev I.V."/>
            <person name="Hibbett D.S."/>
        </authorList>
    </citation>
    <scope>NUCLEOTIDE SEQUENCE [LARGE SCALE GENOMIC DNA]</scope>
    <source>
        <strain evidence="10 11">L-15889</strain>
    </source>
</reference>
<dbReference type="InterPro" id="IPR013087">
    <property type="entry name" value="Znf_C2H2_type"/>
</dbReference>
<dbReference type="PROSITE" id="PS50048">
    <property type="entry name" value="ZN2_CY6_FUNGAL_2"/>
    <property type="match status" value="1"/>
</dbReference>
<dbReference type="Pfam" id="PF00172">
    <property type="entry name" value="Zn_clus"/>
    <property type="match status" value="1"/>
</dbReference>
<name>A0A165SL05_9APHY</name>
<dbReference type="AlphaFoldDB" id="A0A165SL05"/>
<keyword evidence="4" id="KW-0804">Transcription</keyword>
<evidence type="ECO:0000256" key="2">
    <source>
        <dbReference type="ARBA" id="ARBA00022833"/>
    </source>
</evidence>
<keyword evidence="1" id="KW-0479">Metal-binding</keyword>
<dbReference type="SUPFAM" id="SSF57667">
    <property type="entry name" value="beta-beta-alpha zinc fingers"/>
    <property type="match status" value="1"/>
</dbReference>
<evidence type="ECO:0000313" key="10">
    <source>
        <dbReference type="EMBL" id="KZT72151.1"/>
    </source>
</evidence>
<keyword evidence="11" id="KW-1185">Reference proteome</keyword>
<feature type="compositionally biased region" description="Low complexity" evidence="7">
    <location>
        <begin position="333"/>
        <end position="376"/>
    </location>
</feature>
<dbReference type="GO" id="GO:0008270">
    <property type="term" value="F:zinc ion binding"/>
    <property type="evidence" value="ECO:0007669"/>
    <property type="project" value="UniProtKB-KW"/>
</dbReference>
<dbReference type="PROSITE" id="PS50157">
    <property type="entry name" value="ZINC_FINGER_C2H2_2"/>
    <property type="match status" value="2"/>
</dbReference>
<feature type="domain" description="C2H2-type" evidence="9">
    <location>
        <begin position="80"/>
        <end position="113"/>
    </location>
</feature>
<dbReference type="Pfam" id="PF04082">
    <property type="entry name" value="Fungal_trans"/>
    <property type="match status" value="1"/>
</dbReference>
<dbReference type="GO" id="GO:0000981">
    <property type="term" value="F:DNA-binding transcription factor activity, RNA polymerase II-specific"/>
    <property type="evidence" value="ECO:0007669"/>
    <property type="project" value="InterPro"/>
</dbReference>
<evidence type="ECO:0000256" key="7">
    <source>
        <dbReference type="SAM" id="MobiDB-lite"/>
    </source>
</evidence>
<dbReference type="SMART" id="SM00066">
    <property type="entry name" value="GAL4"/>
    <property type="match status" value="1"/>
</dbReference>
<dbReference type="InterPro" id="IPR036864">
    <property type="entry name" value="Zn2-C6_fun-type_DNA-bd_sf"/>
</dbReference>
<keyword evidence="6" id="KW-0863">Zinc-finger</keyword>
<feature type="compositionally biased region" description="Polar residues" evidence="7">
    <location>
        <begin position="1"/>
        <end position="14"/>
    </location>
</feature>
<keyword evidence="2" id="KW-0862">Zinc</keyword>
<proteinExistence type="predicted"/>
<dbReference type="InterPro" id="IPR001138">
    <property type="entry name" value="Zn2Cys6_DnaBD"/>
</dbReference>
<gene>
    <name evidence="10" type="ORF">DAEQUDRAFT_723316</name>
</gene>
<feature type="region of interest" description="Disordered" evidence="7">
    <location>
        <begin position="329"/>
        <end position="378"/>
    </location>
</feature>
<dbReference type="GO" id="GO:0006351">
    <property type="term" value="P:DNA-templated transcription"/>
    <property type="evidence" value="ECO:0007669"/>
    <property type="project" value="InterPro"/>
</dbReference>
<dbReference type="EMBL" id="KV429042">
    <property type="protein sequence ID" value="KZT72151.1"/>
    <property type="molecule type" value="Genomic_DNA"/>
</dbReference>
<dbReference type="GO" id="GO:0003677">
    <property type="term" value="F:DNA binding"/>
    <property type="evidence" value="ECO:0007669"/>
    <property type="project" value="InterPro"/>
</dbReference>
<dbReference type="OrthoDB" id="1405595at2759"/>
<dbReference type="PANTHER" id="PTHR47660">
    <property type="entry name" value="TRANSCRIPTION FACTOR WITH C2H2 AND ZN(2)-CYS(6) DNA BINDING DOMAIN (EUROFUNG)-RELATED-RELATED"/>
    <property type="match status" value="1"/>
</dbReference>
<keyword evidence="3" id="KW-0805">Transcription regulation</keyword>
<organism evidence="10 11">
    <name type="scientific">Daedalea quercina L-15889</name>
    <dbReference type="NCBI Taxonomy" id="1314783"/>
    <lineage>
        <taxon>Eukaryota</taxon>
        <taxon>Fungi</taxon>
        <taxon>Dikarya</taxon>
        <taxon>Basidiomycota</taxon>
        <taxon>Agaricomycotina</taxon>
        <taxon>Agaricomycetes</taxon>
        <taxon>Polyporales</taxon>
        <taxon>Fomitopsis</taxon>
    </lineage>
</organism>
<evidence type="ECO:0008006" key="12">
    <source>
        <dbReference type="Google" id="ProtNLM"/>
    </source>
</evidence>
<dbReference type="STRING" id="1314783.A0A165SL05"/>
<evidence type="ECO:0000256" key="4">
    <source>
        <dbReference type="ARBA" id="ARBA00023163"/>
    </source>
</evidence>
<evidence type="ECO:0000256" key="3">
    <source>
        <dbReference type="ARBA" id="ARBA00023015"/>
    </source>
</evidence>
<dbReference type="PANTHER" id="PTHR47660:SF2">
    <property type="entry name" value="TRANSCRIPTION FACTOR WITH C2H2 AND ZN(2)-CYS(6) DNA BINDING DOMAIN (EUROFUNG)"/>
    <property type="match status" value="1"/>
</dbReference>
<dbReference type="SMART" id="SM00355">
    <property type="entry name" value="ZnF_C2H2"/>
    <property type="match status" value="2"/>
</dbReference>
<dbReference type="PROSITE" id="PS00463">
    <property type="entry name" value="ZN2_CY6_FUNGAL_1"/>
    <property type="match status" value="1"/>
</dbReference>
<keyword evidence="5" id="KW-0539">Nucleus</keyword>
<sequence length="812" mass="89597">MSTNVTDTTLSPGSTPVADNGTQDTPVELKKDGTVSRMRLHKGNIPTVPQTKSCPMCPAKFTRTTHLSRHLRTHTRDKLHECDRCHSQFTRSDLLTRHKRGCGDPNTNRSRRKSCKACADSKVKCDLQQPCSKCQARGRECIYVSGHSVSSGSRACKQETKVPDAFDEELAKMLANPSFASSSNARILTPDGYLNHLAVPSVDASDIPPPAGALLATPSPSATYTSGTVDFAIASSSMFALIDNPDTAQGSMENGTNDMFGAGAMFDDLLGGMFVPSQQMMPDYGFSGKGKGALGASPDIASEASDAALASTPFPPSFFDLSTTSAMDHHRYSSSPSTGPSTSSPSAGPSSSPSAGLSSSTTSSSSPSSSSRATSPAMKDMQTFTDDSGFSPACRLTYLSLFFSAYLTNMPIVHAPTFAREGRHPLLITAMETCGALYVKTRKAMDLVDQNLAKARDELVVEFAKGPSSSDWQRQIDLLLAADLFQTVGLFHHSSEQRSFSNVYHGIFAMMIRLNGFADKCMEWAPPDEINASNAEQVWHEWVRHETARRGVAVSYMHDCCHCLYFNLRPTYESAAFDMCLPCENALWIASSAEEWLAILRRPSRYGTMQQRLSGPKLLKSYAKLAEPSEALSPPPIFNPWQHFILTHVLLRQLFEEYIEARAPETEGGQNASAPNTQTEYISQERIFGFRATLHRWLQSWLQSPESPQYSELEPRFVEQALPYYWIAHVAVMAYQEKLPPFCTGTMYLVSGEAKFRLMKKWEKHIRNFLRRGGKEPTLSFAELVNVRLRKWDSNAGHEDDPVNLLGFFPQM</sequence>
<evidence type="ECO:0000313" key="11">
    <source>
        <dbReference type="Proteomes" id="UP000076727"/>
    </source>
</evidence>
<dbReference type="Gene3D" id="4.10.240.10">
    <property type="entry name" value="Zn(2)-C6 fungal-type DNA-binding domain"/>
    <property type="match status" value="1"/>
</dbReference>
<dbReference type="Gene3D" id="3.30.160.60">
    <property type="entry name" value="Classic Zinc Finger"/>
    <property type="match status" value="1"/>
</dbReference>
<evidence type="ECO:0000256" key="1">
    <source>
        <dbReference type="ARBA" id="ARBA00022723"/>
    </source>
</evidence>
<dbReference type="Proteomes" id="UP000076727">
    <property type="component" value="Unassembled WGS sequence"/>
</dbReference>
<protein>
    <recommendedName>
        <fullName evidence="12">Zn(2)-C6 fungal-type domain-containing protein</fullName>
    </recommendedName>
</protein>
<evidence type="ECO:0000256" key="6">
    <source>
        <dbReference type="PROSITE-ProRule" id="PRU00042"/>
    </source>
</evidence>
<feature type="domain" description="Zn(2)-C6 fungal-type" evidence="8">
    <location>
        <begin position="114"/>
        <end position="143"/>
    </location>
</feature>
<dbReference type="InterPro" id="IPR036236">
    <property type="entry name" value="Znf_C2H2_sf"/>
</dbReference>